<reference evidence="3 4" key="1">
    <citation type="submission" date="2015-04" db="EMBL/GenBank/DDBJ databases">
        <title>Comparative genomics of rhizobia nodulating Arachis hypogaea in China.</title>
        <authorList>
            <person name="Li Y."/>
        </authorList>
    </citation>
    <scope>NUCLEOTIDE SEQUENCE [LARGE SCALE GENOMIC DNA]</scope>
    <source>
        <strain evidence="3 4">CCBAU 51787</strain>
    </source>
</reference>
<dbReference type="AlphaFoldDB" id="A0A4Q0SD57"/>
<proteinExistence type="predicted"/>
<evidence type="ECO:0000313" key="3">
    <source>
        <dbReference type="EMBL" id="RXH35540.1"/>
    </source>
</evidence>
<dbReference type="Pfam" id="PF07811">
    <property type="entry name" value="TadE"/>
    <property type="match status" value="1"/>
</dbReference>
<keyword evidence="1" id="KW-0812">Transmembrane</keyword>
<name>A0A4Q0SD57_9BRAD</name>
<keyword evidence="1" id="KW-1133">Transmembrane helix</keyword>
<accession>A0A4Q0SD57</accession>
<feature type="transmembrane region" description="Helical" evidence="1">
    <location>
        <begin position="20"/>
        <end position="40"/>
    </location>
</feature>
<gene>
    <name evidence="3" type="ORF">XH94_25985</name>
</gene>
<sequence>MWHDNRGASALEFALTAPAFFLFIFGIIECGLLFWTQLGIQHGSEMAARCATVNSTLCPSSSAITSYAAQQAFGLTLPADTFTFSTSACGNEVSASYAFTFPEILNLSPVTLTARACFPS</sequence>
<evidence type="ECO:0000259" key="2">
    <source>
        <dbReference type="Pfam" id="PF07811"/>
    </source>
</evidence>
<protein>
    <recommendedName>
        <fullName evidence="2">TadE-like domain-containing protein</fullName>
    </recommendedName>
</protein>
<evidence type="ECO:0000256" key="1">
    <source>
        <dbReference type="SAM" id="Phobius"/>
    </source>
</evidence>
<organism evidence="3 4">
    <name type="scientific">Bradyrhizobium zhanjiangense</name>
    <dbReference type="NCBI Taxonomy" id="1325107"/>
    <lineage>
        <taxon>Bacteria</taxon>
        <taxon>Pseudomonadati</taxon>
        <taxon>Pseudomonadota</taxon>
        <taxon>Alphaproteobacteria</taxon>
        <taxon>Hyphomicrobiales</taxon>
        <taxon>Nitrobacteraceae</taxon>
        <taxon>Bradyrhizobium</taxon>
    </lineage>
</organism>
<dbReference type="EMBL" id="LBJM01000071">
    <property type="protein sequence ID" value="RXH35540.1"/>
    <property type="molecule type" value="Genomic_DNA"/>
</dbReference>
<comment type="caution">
    <text evidence="3">The sequence shown here is derived from an EMBL/GenBank/DDBJ whole genome shotgun (WGS) entry which is preliminary data.</text>
</comment>
<dbReference type="InterPro" id="IPR012495">
    <property type="entry name" value="TadE-like_dom"/>
</dbReference>
<keyword evidence="1" id="KW-0472">Membrane</keyword>
<dbReference type="Proteomes" id="UP000290565">
    <property type="component" value="Unassembled WGS sequence"/>
</dbReference>
<evidence type="ECO:0000313" key="4">
    <source>
        <dbReference type="Proteomes" id="UP000290565"/>
    </source>
</evidence>
<feature type="domain" description="TadE-like" evidence="2">
    <location>
        <begin position="7"/>
        <end position="49"/>
    </location>
</feature>